<evidence type="ECO:0000313" key="4">
    <source>
        <dbReference type="Proteomes" id="UP000298213"/>
    </source>
</evidence>
<keyword evidence="4" id="KW-1185">Reference proteome</keyword>
<sequence>MVRQGRWRPVREARRQIVPQARSLIEAAPMAFAMLRLPRRRAGDPMMLQADLDERSGRLPFALPQIAVLAAAALVGATILLTGAGAGVDRILQDVRYAVRAHDATGEIHVVEIDAKSLAALTKWPLPRSVHGRAVDQLRAAGARTIGFDVDFSAASDPREDAAFAAALKRAGGSVYLATFRQAADSTSEESVENIPIKILEENAFLAGVNVRPDASGYVRQMPLGTVTGGTPRPSLANLTAEVPADTGEAFDIDYSIRPETIPRHSLIDLVTGRVPAAALAGKRVIIGATAIEIRDYYATPRHGVIPGVVIQALAAETLMQGPIPQSWSGGGMLLLALAAAAGILRKAASPRRLAGFGAATAVLPLIPLASEHFFAVSMALAPALGSAATVIGLNGAALLAQRARRKETTDAATGLPNLAALEGALAGRAQANIVVAHIEHFAMIASGLGDEATAKLILRVADRLRLACGDMHIYRVDTAALAWIETPDDESSLDGRLEAAAALMRAPVECGRLVDVSLTFGLSGSENLAGSSVKQLVADAALAAVHAAQRGNRWQKFTEADSEEATLQLSLLGELDAAMASGELWNAYQPKLDLHSGKVLSVEALVRWNHAQRGPIGPDKFIPLVEEHGRAADLTRHVLQQALEDAWSWQERGHPINVAVNVSASVLADHGFIESVREALRTSPVPPERITIEVTESAAMNDPARAIAALESWRALGVRISIDDYGTGQSSLGYLQTLPATELKIDKSFVQTIASDTRNAIMVRSTIAMAHELGLKVVAEGIEDQECLDRLREMGCDTAQGFFISKPLSAPELADFLGTGARAAA</sequence>
<dbReference type="InterPro" id="IPR035919">
    <property type="entry name" value="EAL_sf"/>
</dbReference>
<dbReference type="InterPro" id="IPR001633">
    <property type="entry name" value="EAL_dom"/>
</dbReference>
<evidence type="ECO:0000259" key="2">
    <source>
        <dbReference type="PROSITE" id="PS50883"/>
    </source>
</evidence>
<evidence type="ECO:0000256" key="1">
    <source>
        <dbReference type="SAM" id="Phobius"/>
    </source>
</evidence>
<dbReference type="CDD" id="cd01948">
    <property type="entry name" value="EAL"/>
    <property type="match status" value="1"/>
</dbReference>
<dbReference type="Pfam" id="PF00563">
    <property type="entry name" value="EAL"/>
    <property type="match status" value="1"/>
</dbReference>
<dbReference type="AlphaFoldDB" id="A0A4Y8ZQQ1"/>
<gene>
    <name evidence="3" type="ORF">E2493_16340</name>
</gene>
<dbReference type="InterPro" id="IPR050706">
    <property type="entry name" value="Cyclic-di-GMP_PDE-like"/>
</dbReference>
<dbReference type="InterPro" id="IPR043128">
    <property type="entry name" value="Rev_trsase/Diguanyl_cyclase"/>
</dbReference>
<dbReference type="InterPro" id="IPR007890">
    <property type="entry name" value="CHASE2"/>
</dbReference>
<dbReference type="SMART" id="SM00267">
    <property type="entry name" value="GGDEF"/>
    <property type="match status" value="1"/>
</dbReference>
<organism evidence="3 4">
    <name type="scientific">Sphingomonas parva</name>
    <dbReference type="NCBI Taxonomy" id="2555898"/>
    <lineage>
        <taxon>Bacteria</taxon>
        <taxon>Pseudomonadati</taxon>
        <taxon>Pseudomonadota</taxon>
        <taxon>Alphaproteobacteria</taxon>
        <taxon>Sphingomonadales</taxon>
        <taxon>Sphingomonadaceae</taxon>
        <taxon>Sphingomonas</taxon>
    </lineage>
</organism>
<dbReference type="GO" id="GO:0071111">
    <property type="term" value="F:cyclic-guanylate-specific phosphodiesterase activity"/>
    <property type="evidence" value="ECO:0007669"/>
    <property type="project" value="InterPro"/>
</dbReference>
<dbReference type="OrthoDB" id="7462471at2"/>
<keyword evidence="1" id="KW-0812">Transmembrane</keyword>
<name>A0A4Y8ZQQ1_9SPHN</name>
<dbReference type="PANTHER" id="PTHR33121:SF70">
    <property type="entry name" value="SIGNALING PROTEIN YKOW"/>
    <property type="match status" value="1"/>
</dbReference>
<keyword evidence="1" id="KW-0472">Membrane</keyword>
<dbReference type="EMBL" id="SPDV01000036">
    <property type="protein sequence ID" value="TFI57149.1"/>
    <property type="molecule type" value="Genomic_DNA"/>
</dbReference>
<dbReference type="Proteomes" id="UP000298213">
    <property type="component" value="Unassembled WGS sequence"/>
</dbReference>
<dbReference type="SMART" id="SM00052">
    <property type="entry name" value="EAL"/>
    <property type="match status" value="1"/>
</dbReference>
<evidence type="ECO:0000313" key="3">
    <source>
        <dbReference type="EMBL" id="TFI57149.1"/>
    </source>
</evidence>
<dbReference type="PANTHER" id="PTHR33121">
    <property type="entry name" value="CYCLIC DI-GMP PHOSPHODIESTERASE PDEF"/>
    <property type="match status" value="1"/>
</dbReference>
<protein>
    <submittedName>
        <fullName evidence="3">EAL domain-containing protein</fullName>
    </submittedName>
</protein>
<proteinExistence type="predicted"/>
<accession>A0A4Y8ZQQ1</accession>
<dbReference type="Pfam" id="PF05226">
    <property type="entry name" value="CHASE2"/>
    <property type="match status" value="1"/>
</dbReference>
<feature type="domain" description="EAL" evidence="2">
    <location>
        <begin position="569"/>
        <end position="822"/>
    </location>
</feature>
<dbReference type="Gene3D" id="3.30.70.270">
    <property type="match status" value="1"/>
</dbReference>
<dbReference type="SMART" id="SM01080">
    <property type="entry name" value="CHASE2"/>
    <property type="match status" value="1"/>
</dbReference>
<dbReference type="PROSITE" id="PS50883">
    <property type="entry name" value="EAL"/>
    <property type="match status" value="1"/>
</dbReference>
<dbReference type="SUPFAM" id="SSF141868">
    <property type="entry name" value="EAL domain-like"/>
    <property type="match status" value="1"/>
</dbReference>
<keyword evidence="1" id="KW-1133">Transmembrane helix</keyword>
<reference evidence="3 4" key="1">
    <citation type="submission" date="2019-03" db="EMBL/GenBank/DDBJ databases">
        <title>Genome sequence of Sphingomonas sp. 17J27-24.</title>
        <authorList>
            <person name="Kim M."/>
            <person name="Maeng S."/>
            <person name="Sathiyaraj S."/>
        </authorList>
    </citation>
    <scope>NUCLEOTIDE SEQUENCE [LARGE SCALE GENOMIC DNA]</scope>
    <source>
        <strain evidence="3 4">17J27-24</strain>
    </source>
</reference>
<comment type="caution">
    <text evidence="3">The sequence shown here is derived from an EMBL/GenBank/DDBJ whole genome shotgun (WGS) entry which is preliminary data.</text>
</comment>
<dbReference type="Gene3D" id="3.20.20.450">
    <property type="entry name" value="EAL domain"/>
    <property type="match status" value="1"/>
</dbReference>
<feature type="transmembrane region" description="Helical" evidence="1">
    <location>
        <begin position="59"/>
        <end position="81"/>
    </location>
</feature>
<dbReference type="InterPro" id="IPR000160">
    <property type="entry name" value="GGDEF_dom"/>
</dbReference>